<name>A0A382RCQ3_9ZZZZ</name>
<reference evidence="2" key="1">
    <citation type="submission" date="2018-05" db="EMBL/GenBank/DDBJ databases">
        <authorList>
            <person name="Lanie J.A."/>
            <person name="Ng W.-L."/>
            <person name="Kazmierczak K.M."/>
            <person name="Andrzejewski T.M."/>
            <person name="Davidsen T.M."/>
            <person name="Wayne K.J."/>
            <person name="Tettelin H."/>
            <person name="Glass J.I."/>
            <person name="Rusch D."/>
            <person name="Podicherti R."/>
            <person name="Tsui H.-C.T."/>
            <person name="Winkler M.E."/>
        </authorList>
    </citation>
    <scope>NUCLEOTIDE SEQUENCE</scope>
</reference>
<keyword evidence="1" id="KW-0472">Membrane</keyword>
<keyword evidence="1" id="KW-1133">Transmembrane helix</keyword>
<proteinExistence type="predicted"/>
<organism evidence="2">
    <name type="scientific">marine metagenome</name>
    <dbReference type="NCBI Taxonomy" id="408172"/>
    <lineage>
        <taxon>unclassified sequences</taxon>
        <taxon>metagenomes</taxon>
        <taxon>ecological metagenomes</taxon>
    </lineage>
</organism>
<dbReference type="Pfam" id="PF01148">
    <property type="entry name" value="CTP_transf_1"/>
    <property type="match status" value="1"/>
</dbReference>
<dbReference type="AlphaFoldDB" id="A0A382RCQ3"/>
<dbReference type="EMBL" id="UINC01120574">
    <property type="protein sequence ID" value="SVC95140.1"/>
    <property type="molecule type" value="Genomic_DNA"/>
</dbReference>
<gene>
    <name evidence="2" type="ORF">METZ01_LOCUS347994</name>
</gene>
<feature type="transmembrane region" description="Helical" evidence="1">
    <location>
        <begin position="163"/>
        <end position="180"/>
    </location>
</feature>
<feature type="transmembrane region" description="Helical" evidence="1">
    <location>
        <begin position="186"/>
        <end position="209"/>
    </location>
</feature>
<protein>
    <submittedName>
        <fullName evidence="2">Uncharacterized protein</fullName>
    </submittedName>
</protein>
<evidence type="ECO:0000313" key="2">
    <source>
        <dbReference type="EMBL" id="SVC95140.1"/>
    </source>
</evidence>
<feature type="non-terminal residue" evidence="2">
    <location>
        <position position="215"/>
    </location>
</feature>
<evidence type="ECO:0000256" key="1">
    <source>
        <dbReference type="SAM" id="Phobius"/>
    </source>
</evidence>
<sequence>MVLGIESEALALAAPYILGFIGFMYALLIGFTVIRWKKSQDVIRNMWTRTIVSTPLLLLLFGSLEFGAPTWGFMVGIFALGAHREYCIAIKMEDTGLRMVSMIVLLALILIAMNPDLSEIEALAWAGPQGAGLLGAAMFLGALGIWAVPIVQDRAENVTRDVGQAFIGFILIWFFIHGIFLMHLGAIGVAACIFAIVTVSMNDSFALIFGRIFGK</sequence>
<feature type="transmembrane region" description="Helical" evidence="1">
    <location>
        <begin position="133"/>
        <end position="151"/>
    </location>
</feature>
<keyword evidence="1" id="KW-0812">Transmembrane</keyword>
<feature type="transmembrane region" description="Helical" evidence="1">
    <location>
        <begin position="12"/>
        <end position="34"/>
    </location>
</feature>
<feature type="transmembrane region" description="Helical" evidence="1">
    <location>
        <begin position="96"/>
        <end position="113"/>
    </location>
</feature>
<accession>A0A382RCQ3</accession>